<comment type="caution">
    <text evidence="1">The sequence shown here is derived from an EMBL/GenBank/DDBJ whole genome shotgun (WGS) entry which is preliminary data.</text>
</comment>
<accession>A0A317NC21</accession>
<keyword evidence="2" id="KW-1185">Reference proteome</keyword>
<proteinExistence type="predicted"/>
<name>A0A317NC21_9NOCA</name>
<reference evidence="1 2" key="1">
    <citation type="submission" date="2018-05" db="EMBL/GenBank/DDBJ databases">
        <title>Genomic Encyclopedia of Type Strains, Phase IV (KMG-IV): sequencing the most valuable type-strain genomes for metagenomic binning, comparative biology and taxonomic classification.</title>
        <authorList>
            <person name="Goeker M."/>
        </authorList>
    </citation>
    <scope>NUCLEOTIDE SEQUENCE [LARGE SCALE GENOMIC DNA]</scope>
    <source>
        <strain evidence="1 2">DSM 44717</strain>
    </source>
</reference>
<gene>
    <name evidence="1" type="ORF">DFR69_108103</name>
</gene>
<sequence>MELLRIEAFLRETPGRGPNYDGLWPTLVDASDQLSEAFRLRENMRKKGARSVLMDHNELLRADLERRGISHA</sequence>
<dbReference type="RefSeq" id="WP_146229392.1">
    <property type="nucleotide sequence ID" value="NZ_QGTL01000008.1"/>
</dbReference>
<dbReference type="Proteomes" id="UP000246410">
    <property type="component" value="Unassembled WGS sequence"/>
</dbReference>
<dbReference type="AlphaFoldDB" id="A0A317NC21"/>
<evidence type="ECO:0000313" key="2">
    <source>
        <dbReference type="Proteomes" id="UP000246410"/>
    </source>
</evidence>
<organism evidence="1 2">
    <name type="scientific">Nocardia neocaledoniensis</name>
    <dbReference type="NCBI Taxonomy" id="236511"/>
    <lineage>
        <taxon>Bacteria</taxon>
        <taxon>Bacillati</taxon>
        <taxon>Actinomycetota</taxon>
        <taxon>Actinomycetes</taxon>
        <taxon>Mycobacteriales</taxon>
        <taxon>Nocardiaceae</taxon>
        <taxon>Nocardia</taxon>
    </lineage>
</organism>
<dbReference type="EMBL" id="QGTL01000008">
    <property type="protein sequence ID" value="PWV72791.1"/>
    <property type="molecule type" value="Genomic_DNA"/>
</dbReference>
<protein>
    <submittedName>
        <fullName evidence="1">Uncharacterized protein</fullName>
    </submittedName>
</protein>
<evidence type="ECO:0000313" key="1">
    <source>
        <dbReference type="EMBL" id="PWV72791.1"/>
    </source>
</evidence>